<keyword evidence="3 5" id="KW-0175">Coiled coil</keyword>
<protein>
    <recommendedName>
        <fullName evidence="11">Trafficking kinesin-binding protein milt</fullName>
    </recommendedName>
</protein>
<gene>
    <name evidence="9" type="ORF">CHIRRI_LOCUS1555</name>
</gene>
<proteinExistence type="inferred from homology"/>
<dbReference type="GO" id="GO:0006605">
    <property type="term" value="P:protein targeting"/>
    <property type="evidence" value="ECO:0007669"/>
    <property type="project" value="TreeGrafter"/>
</dbReference>
<comment type="subcellular location">
    <subcellularLocation>
        <location evidence="1">Mitochondrion</location>
    </subcellularLocation>
</comment>
<keyword evidence="4" id="KW-0496">Mitochondrion</keyword>
<feature type="region of interest" description="Disordered" evidence="6">
    <location>
        <begin position="842"/>
        <end position="924"/>
    </location>
</feature>
<evidence type="ECO:0000313" key="9">
    <source>
        <dbReference type="EMBL" id="CAH1710267.1"/>
    </source>
</evidence>
<evidence type="ECO:0000259" key="8">
    <source>
        <dbReference type="SMART" id="SM01424"/>
    </source>
</evidence>
<dbReference type="OrthoDB" id="10263060at2759"/>
<dbReference type="Pfam" id="PF04849">
    <property type="entry name" value="HAP1_N"/>
    <property type="match status" value="1"/>
</dbReference>
<evidence type="ECO:0000313" key="10">
    <source>
        <dbReference type="Proteomes" id="UP001153620"/>
    </source>
</evidence>
<sequence>MFSPNVKATLEKHSIGVPPSLYIPKQYNDASTVTDLCSSDADEVEIFSLIEEQIPKYKVRACKITNFSGTSNQDFEFVKFPALNVPENIGLGLTSDQIRETLNYFLLSGKRCSEMTTCYDDIEAVTRLLQEKEKDLELTVHIGKELLSQNTHLEKRIIELESELRGANESIAQLSHELVQKTELINILAENEETLSENASPSSSKLVNIELIQRKINVLEKENKQLHTEVLQVQEAADEIEEHEKRLMQDLSEQLNLTNTQYEGINLELERYKEENRLQNEQIANLSQRLSDAEYRLHELLTENEEAYITLSVTKENQNLLASELSECKSRYQETLTLLQETQLLLREKQRRSQPQSNRSSLYVPGGIQVIPQYNPESLATELMESSMFSENSSLDSGINSDHGHNKQVPQFQKVFDTVKCAGNNTFNGFGDSLASELNILSSQPRMSCSVYSTESINKSNMEKIPSFSMYSSIYGSQKNDDVTSTVSDDYNSQRQFGMMGCPGAQDLETALKNLSSAEITKRRTELSYGTYNYENETTQTPESVFSNLSASTGSSMSYYRYPKKLEIVKPLEGSITLNQWKGLATPTLDGLLHDNERVKVRGEKGLDEFGLQIYCLGDVEEDVEELPSLKHFDSSSCIYTYTDSKVLHPDDGVSITFSMPPSRMSTAPPTPRIGLSRRNSCSTFSVSNGLASMLNERGISAVTPSCLNTPSGPNFSPTLTPCNSPECQSPTLESQEAHTVSLTSFLSSSAGLLKKKITRQNNTNKNSNNNRETDKAAIILEQKVKQRTINLLAEVETLGIENVLPATSLSSTSRIINKPLALHSSNIYTTRNSPMTQLTSLKHLSDNRRKSSENSMESDKNVSASSSTNNNNNSSKGSPEARIKQKLLRHKTRRNLNAVQRPDLGTVNGTKAADKPKDTQSKPGLVGGFVGSISSIFFGRKGGFL</sequence>
<evidence type="ECO:0000256" key="5">
    <source>
        <dbReference type="SAM" id="Coils"/>
    </source>
</evidence>
<name>A0A9P0IMV9_9DIPT</name>
<reference evidence="9" key="2">
    <citation type="submission" date="2022-10" db="EMBL/GenBank/DDBJ databases">
        <authorList>
            <consortium name="ENA_rothamsted_submissions"/>
            <consortium name="culmorum"/>
            <person name="King R."/>
        </authorList>
    </citation>
    <scope>NUCLEOTIDE SEQUENCE</scope>
</reference>
<dbReference type="GO" id="GO:0005739">
    <property type="term" value="C:mitochondrion"/>
    <property type="evidence" value="ECO:0007669"/>
    <property type="project" value="UniProtKB-SubCell"/>
</dbReference>
<dbReference type="GO" id="GO:0047496">
    <property type="term" value="P:vesicle transport along microtubule"/>
    <property type="evidence" value="ECO:0007669"/>
    <property type="project" value="TreeGrafter"/>
</dbReference>
<feature type="region of interest" description="Disordered" evidence="6">
    <location>
        <begin position="659"/>
        <end position="679"/>
    </location>
</feature>
<feature type="coiled-coil region" evidence="5">
    <location>
        <begin position="143"/>
        <end position="177"/>
    </location>
</feature>
<feature type="compositionally biased region" description="Polar residues" evidence="6">
    <location>
        <begin position="659"/>
        <end position="668"/>
    </location>
</feature>
<accession>A0A9P0IMV9</accession>
<dbReference type="Proteomes" id="UP001153620">
    <property type="component" value="Chromosome 1"/>
</dbReference>
<dbReference type="InterPro" id="IPR006933">
    <property type="entry name" value="HAP1_N"/>
</dbReference>
<feature type="domain" description="HAP1 N-terminal" evidence="8">
    <location>
        <begin position="51"/>
        <end position="352"/>
    </location>
</feature>
<feature type="compositionally biased region" description="Basic residues" evidence="6">
    <location>
        <begin position="885"/>
        <end position="895"/>
    </location>
</feature>
<dbReference type="GO" id="GO:0031410">
    <property type="term" value="C:cytoplasmic vesicle"/>
    <property type="evidence" value="ECO:0007669"/>
    <property type="project" value="TreeGrafter"/>
</dbReference>
<evidence type="ECO:0008006" key="11">
    <source>
        <dbReference type="Google" id="ProtNLM"/>
    </source>
</evidence>
<reference evidence="9" key="1">
    <citation type="submission" date="2022-01" db="EMBL/GenBank/DDBJ databases">
        <authorList>
            <person name="King R."/>
        </authorList>
    </citation>
    <scope>NUCLEOTIDE SEQUENCE</scope>
</reference>
<evidence type="ECO:0000256" key="3">
    <source>
        <dbReference type="ARBA" id="ARBA00023054"/>
    </source>
</evidence>
<keyword evidence="10" id="KW-1185">Reference proteome</keyword>
<dbReference type="PANTHER" id="PTHR15751:SF12">
    <property type="entry name" value="TRAFFICKING KINESIN-BINDING PROTEIN MILT"/>
    <property type="match status" value="1"/>
</dbReference>
<dbReference type="PANTHER" id="PTHR15751">
    <property type="entry name" value="TRAFFICKING KINESIN-BINDING PROTEIN"/>
    <property type="match status" value="1"/>
</dbReference>
<dbReference type="InterPro" id="IPR022154">
    <property type="entry name" value="TRAK1/2_C"/>
</dbReference>
<evidence type="ECO:0000256" key="1">
    <source>
        <dbReference type="ARBA" id="ARBA00004173"/>
    </source>
</evidence>
<evidence type="ECO:0000256" key="2">
    <source>
        <dbReference type="ARBA" id="ARBA00007007"/>
    </source>
</evidence>
<organism evidence="9 10">
    <name type="scientific">Chironomus riparius</name>
    <dbReference type="NCBI Taxonomy" id="315576"/>
    <lineage>
        <taxon>Eukaryota</taxon>
        <taxon>Metazoa</taxon>
        <taxon>Ecdysozoa</taxon>
        <taxon>Arthropoda</taxon>
        <taxon>Hexapoda</taxon>
        <taxon>Insecta</taxon>
        <taxon>Pterygota</taxon>
        <taxon>Neoptera</taxon>
        <taxon>Endopterygota</taxon>
        <taxon>Diptera</taxon>
        <taxon>Nematocera</taxon>
        <taxon>Chironomoidea</taxon>
        <taxon>Chironomidae</taxon>
        <taxon>Chironominae</taxon>
        <taxon>Chironomus</taxon>
    </lineage>
</organism>
<dbReference type="GO" id="GO:0017022">
    <property type="term" value="F:myosin binding"/>
    <property type="evidence" value="ECO:0007669"/>
    <property type="project" value="TreeGrafter"/>
</dbReference>
<evidence type="ECO:0000259" key="7">
    <source>
        <dbReference type="SMART" id="SM01423"/>
    </source>
</evidence>
<dbReference type="AlphaFoldDB" id="A0A9P0IMV9"/>
<dbReference type="InterPro" id="IPR051946">
    <property type="entry name" value="Intracell_Traff-Reg"/>
</dbReference>
<dbReference type="EMBL" id="OU895877">
    <property type="protein sequence ID" value="CAH1710267.1"/>
    <property type="molecule type" value="Genomic_DNA"/>
</dbReference>
<evidence type="ECO:0000256" key="6">
    <source>
        <dbReference type="SAM" id="MobiDB-lite"/>
    </source>
</evidence>
<dbReference type="SMART" id="SM01424">
    <property type="entry name" value="HAP1_N"/>
    <property type="match status" value="1"/>
</dbReference>
<comment type="similarity">
    <text evidence="2">Belongs to the milton family.</text>
</comment>
<dbReference type="GO" id="GO:0048311">
    <property type="term" value="P:mitochondrion distribution"/>
    <property type="evidence" value="ECO:0007669"/>
    <property type="project" value="TreeGrafter"/>
</dbReference>
<dbReference type="SMART" id="SM01423">
    <property type="entry name" value="Milton"/>
    <property type="match status" value="1"/>
</dbReference>
<feature type="compositionally biased region" description="Basic and acidic residues" evidence="6">
    <location>
        <begin position="844"/>
        <end position="861"/>
    </location>
</feature>
<dbReference type="Pfam" id="PF12448">
    <property type="entry name" value="Milton"/>
    <property type="match status" value="1"/>
</dbReference>
<feature type="coiled-coil region" evidence="5">
    <location>
        <begin position="209"/>
        <end position="303"/>
    </location>
</feature>
<feature type="compositionally biased region" description="Low complexity" evidence="6">
    <location>
        <begin position="862"/>
        <end position="876"/>
    </location>
</feature>
<feature type="domain" description="Trafficking kinesin-binding protein C-terminal" evidence="7">
    <location>
        <begin position="415"/>
        <end position="575"/>
    </location>
</feature>
<evidence type="ECO:0000256" key="4">
    <source>
        <dbReference type="ARBA" id="ARBA00023128"/>
    </source>
</evidence>